<dbReference type="EMBL" id="CP001110">
    <property type="protein sequence ID" value="ACF43359.1"/>
    <property type="molecule type" value="Genomic_DNA"/>
</dbReference>
<evidence type="ECO:0000313" key="3">
    <source>
        <dbReference type="Proteomes" id="UP000002724"/>
    </source>
</evidence>
<feature type="domain" description="Sulfatase-modifying factor enzyme-like" evidence="1">
    <location>
        <begin position="30"/>
        <end position="264"/>
    </location>
</feature>
<dbReference type="GO" id="GO:0120147">
    <property type="term" value="F:formylglycine-generating oxidase activity"/>
    <property type="evidence" value="ECO:0007669"/>
    <property type="project" value="TreeGrafter"/>
</dbReference>
<proteinExistence type="predicted"/>
<dbReference type="KEGG" id="pph:Ppha_1079"/>
<keyword evidence="3" id="KW-1185">Reference proteome</keyword>
<dbReference type="InterPro" id="IPR051043">
    <property type="entry name" value="Sulfatase_Mod_Factor_Kinase"/>
</dbReference>
<dbReference type="Proteomes" id="UP000002724">
    <property type="component" value="Chromosome"/>
</dbReference>
<dbReference type="Gene3D" id="3.90.1580.10">
    <property type="entry name" value="paralog of FGE (formylglycine-generating enzyme)"/>
    <property type="match status" value="1"/>
</dbReference>
<dbReference type="PANTHER" id="PTHR23150:SF19">
    <property type="entry name" value="FORMYLGLYCINE-GENERATING ENZYME"/>
    <property type="match status" value="1"/>
</dbReference>
<gene>
    <name evidence="2" type="ordered locus">Ppha_1079</name>
</gene>
<dbReference type="Pfam" id="PF03781">
    <property type="entry name" value="FGE-sulfatase"/>
    <property type="match status" value="1"/>
</dbReference>
<dbReference type="InterPro" id="IPR042095">
    <property type="entry name" value="SUMF_sf"/>
</dbReference>
<dbReference type="InterPro" id="IPR005532">
    <property type="entry name" value="SUMF_dom"/>
</dbReference>
<sequence precursor="true">MKPKRICSPVSALLVAAVIFFGGALPAKAMEFVLIPGGTFTMGSPAGEVGHQNNETQHQVKVSDFYIAEYEVTVAEFRKFVAAKGYQWNEGTQGEANDPVVNVSWNDAVAYCKALSAKTGKRCRLPTEAEWEYACRAGSRTPFNTGQNLTTGQANYNGNYPYNGNPKGVYRQKIVPVNTFAPNRWGLYNMHGNVWEWCSDWYSETYYDECKAQGVVTNPTGPSTRSRRVIRGGGWSDDAEYCRSAYRSDNTPDYRSNGVGFRPVFVP</sequence>
<dbReference type="HOGENOM" id="CLU_012431_2_3_10"/>
<dbReference type="STRING" id="324925.Ppha_1079"/>
<dbReference type="OrthoDB" id="595053at2"/>
<organism evidence="2 3">
    <name type="scientific">Pelodictyon phaeoclathratiforme (strain DSM 5477 / BU-1)</name>
    <dbReference type="NCBI Taxonomy" id="324925"/>
    <lineage>
        <taxon>Bacteria</taxon>
        <taxon>Pseudomonadati</taxon>
        <taxon>Chlorobiota</taxon>
        <taxon>Chlorobiia</taxon>
        <taxon>Chlorobiales</taxon>
        <taxon>Chlorobiaceae</taxon>
        <taxon>Chlorobium/Pelodictyon group</taxon>
        <taxon>Pelodictyon</taxon>
    </lineage>
</organism>
<evidence type="ECO:0000259" key="1">
    <source>
        <dbReference type="Pfam" id="PF03781"/>
    </source>
</evidence>
<dbReference type="PANTHER" id="PTHR23150">
    <property type="entry name" value="SULFATASE MODIFYING FACTOR 1, 2"/>
    <property type="match status" value="1"/>
</dbReference>
<dbReference type="RefSeq" id="WP_012507851.1">
    <property type="nucleotide sequence ID" value="NC_011060.1"/>
</dbReference>
<accession>B4SG48</accession>
<dbReference type="InterPro" id="IPR016187">
    <property type="entry name" value="CTDL_fold"/>
</dbReference>
<name>B4SG48_PELPB</name>
<dbReference type="eggNOG" id="COG1262">
    <property type="taxonomic scope" value="Bacteria"/>
</dbReference>
<protein>
    <recommendedName>
        <fullName evidence="1">Sulfatase-modifying factor enzyme-like domain-containing protein</fullName>
    </recommendedName>
</protein>
<reference evidence="2 3" key="1">
    <citation type="submission" date="2008-06" db="EMBL/GenBank/DDBJ databases">
        <title>Complete sequence of Pelodictyon phaeoclathratiforme BU-1.</title>
        <authorList>
            <consortium name="US DOE Joint Genome Institute"/>
            <person name="Lucas S."/>
            <person name="Copeland A."/>
            <person name="Lapidus A."/>
            <person name="Glavina del Rio T."/>
            <person name="Dalin E."/>
            <person name="Tice H."/>
            <person name="Bruce D."/>
            <person name="Goodwin L."/>
            <person name="Pitluck S."/>
            <person name="Schmutz J."/>
            <person name="Larimer F."/>
            <person name="Land M."/>
            <person name="Hauser L."/>
            <person name="Kyrpides N."/>
            <person name="Mikhailova N."/>
            <person name="Liu Z."/>
            <person name="Li T."/>
            <person name="Zhao F."/>
            <person name="Overmann J."/>
            <person name="Bryant D.A."/>
            <person name="Richardson P."/>
        </authorList>
    </citation>
    <scope>NUCLEOTIDE SEQUENCE [LARGE SCALE GENOMIC DNA]</scope>
    <source>
        <strain evidence="3">DSM 5477 / BU-1</strain>
    </source>
</reference>
<dbReference type="AlphaFoldDB" id="B4SG48"/>
<dbReference type="SUPFAM" id="SSF56436">
    <property type="entry name" value="C-type lectin-like"/>
    <property type="match status" value="1"/>
</dbReference>
<evidence type="ECO:0000313" key="2">
    <source>
        <dbReference type="EMBL" id="ACF43359.1"/>
    </source>
</evidence>